<sequence>MTPAEPTVYVSVIGPGQATGQEREAAEAVGRGLAQAGAVVVCGGLGGVMEAAAKGAREAGGTCVGLLPGRERAAGNPYLTLALPTGLGELRNGLVVAAADALVAIGGSWGTLSEIALALRTGKPVVALDSWRLEPPSARRPGDAPGPVRVATAAEAVAVALRLARSG</sequence>
<dbReference type="Gene3D" id="3.40.50.450">
    <property type="match status" value="1"/>
</dbReference>
<dbReference type="InterPro" id="IPR041164">
    <property type="entry name" value="LDcluster4"/>
</dbReference>
<evidence type="ECO:0000313" key="2">
    <source>
        <dbReference type="Proteomes" id="UP001596174"/>
    </source>
</evidence>
<dbReference type="InterPro" id="IPR005268">
    <property type="entry name" value="CHP00725"/>
</dbReference>
<proteinExistence type="predicted"/>
<gene>
    <name evidence="1" type="ORF">ACFP3V_12400</name>
</gene>
<dbReference type="PANTHER" id="PTHR43393">
    <property type="entry name" value="CYTOKININ RIBOSIDE 5'-MONOPHOSPHATE PHOSPHORIBOHYDROLASE"/>
    <property type="match status" value="1"/>
</dbReference>
<accession>A0ABW1FZT7</accession>
<reference evidence="2" key="1">
    <citation type="journal article" date="2019" name="Int. J. Syst. Evol. Microbiol.">
        <title>The Global Catalogue of Microorganisms (GCM) 10K type strain sequencing project: providing services to taxonomists for standard genome sequencing and annotation.</title>
        <authorList>
            <consortium name="The Broad Institute Genomics Platform"/>
            <consortium name="The Broad Institute Genome Sequencing Center for Infectious Disease"/>
            <person name="Wu L."/>
            <person name="Ma J."/>
        </authorList>
    </citation>
    <scope>NUCLEOTIDE SEQUENCE [LARGE SCALE GENOMIC DNA]</scope>
    <source>
        <strain evidence="2">JCM 4816</strain>
    </source>
</reference>
<dbReference type="Pfam" id="PF18306">
    <property type="entry name" value="LDcluster4"/>
    <property type="match status" value="1"/>
</dbReference>
<dbReference type="PANTHER" id="PTHR43393:SF3">
    <property type="entry name" value="LYSINE DECARBOXYLASE-LIKE PROTEIN"/>
    <property type="match status" value="1"/>
</dbReference>
<evidence type="ECO:0000313" key="1">
    <source>
        <dbReference type="EMBL" id="MFC5908010.1"/>
    </source>
</evidence>
<keyword evidence="2" id="KW-1185">Reference proteome</keyword>
<organism evidence="1 2">
    <name type="scientific">Streptacidiphilus monticola</name>
    <dbReference type="NCBI Taxonomy" id="2161674"/>
    <lineage>
        <taxon>Bacteria</taxon>
        <taxon>Bacillati</taxon>
        <taxon>Actinomycetota</taxon>
        <taxon>Actinomycetes</taxon>
        <taxon>Kitasatosporales</taxon>
        <taxon>Streptomycetaceae</taxon>
        <taxon>Streptacidiphilus</taxon>
    </lineage>
</organism>
<protein>
    <submittedName>
        <fullName evidence="1">TIGR00725 family protein</fullName>
    </submittedName>
</protein>
<comment type="caution">
    <text evidence="1">The sequence shown here is derived from an EMBL/GenBank/DDBJ whole genome shotgun (WGS) entry which is preliminary data.</text>
</comment>
<dbReference type="Proteomes" id="UP001596174">
    <property type="component" value="Unassembled WGS sequence"/>
</dbReference>
<dbReference type="NCBIfam" id="TIGR00725">
    <property type="entry name" value="TIGR00725 family protein"/>
    <property type="match status" value="1"/>
</dbReference>
<dbReference type="SUPFAM" id="SSF102405">
    <property type="entry name" value="MCP/YpsA-like"/>
    <property type="match status" value="1"/>
</dbReference>
<dbReference type="RefSeq" id="WP_380583001.1">
    <property type="nucleotide sequence ID" value="NZ_JBHSQJ010000047.1"/>
</dbReference>
<dbReference type="EMBL" id="JBHSQJ010000047">
    <property type="protein sequence ID" value="MFC5908010.1"/>
    <property type="molecule type" value="Genomic_DNA"/>
</dbReference>
<name>A0ABW1FZT7_9ACTN</name>
<dbReference type="InterPro" id="IPR052341">
    <property type="entry name" value="LOG_family_nucleotidases"/>
</dbReference>